<dbReference type="InterPro" id="IPR036305">
    <property type="entry name" value="RGS_sf"/>
</dbReference>
<feature type="domain" description="RGS" evidence="1">
    <location>
        <begin position="22"/>
        <end position="77"/>
    </location>
</feature>
<dbReference type="Gene3D" id="1.10.167.10">
    <property type="entry name" value="Regulator of G-protein Signalling 4, domain 2"/>
    <property type="match status" value="1"/>
</dbReference>
<dbReference type="PROSITE" id="PS50132">
    <property type="entry name" value="RGS"/>
    <property type="match status" value="1"/>
</dbReference>
<accession>A0A7R9INC3</accession>
<dbReference type="Pfam" id="PF00615">
    <property type="entry name" value="RGS"/>
    <property type="match status" value="1"/>
</dbReference>
<organism evidence="2">
    <name type="scientific">Timema tahoe</name>
    <dbReference type="NCBI Taxonomy" id="61484"/>
    <lineage>
        <taxon>Eukaryota</taxon>
        <taxon>Metazoa</taxon>
        <taxon>Ecdysozoa</taxon>
        <taxon>Arthropoda</taxon>
        <taxon>Hexapoda</taxon>
        <taxon>Insecta</taxon>
        <taxon>Pterygota</taxon>
        <taxon>Neoptera</taxon>
        <taxon>Polyneoptera</taxon>
        <taxon>Phasmatodea</taxon>
        <taxon>Timematodea</taxon>
        <taxon>Timematoidea</taxon>
        <taxon>Timematidae</taxon>
        <taxon>Timema</taxon>
    </lineage>
</organism>
<name>A0A7R9INC3_9NEOP</name>
<dbReference type="InterPro" id="IPR044926">
    <property type="entry name" value="RGS_subdomain_2"/>
</dbReference>
<dbReference type="SUPFAM" id="SSF48097">
    <property type="entry name" value="Regulator of G-protein signaling, RGS"/>
    <property type="match status" value="1"/>
</dbReference>
<gene>
    <name evidence="2" type="ORF">TTEB3V08_LOCUS9480</name>
</gene>
<sequence length="135" mass="15815">MAGNGNGCRSLSPKTREDWTKNLNNVLSTSHGREHFHRFLETTKLKDKLDTLIFWGKCDQYINTPRDERSNEMIRDIQQFAEDEDVNFNIGELRRLWAIDVNNHENTVEVLEQAKQSAFNSLCDIYILFCKHLVL</sequence>
<evidence type="ECO:0000259" key="1">
    <source>
        <dbReference type="PROSITE" id="PS50132"/>
    </source>
</evidence>
<evidence type="ECO:0000313" key="2">
    <source>
        <dbReference type="EMBL" id="CAD7461571.1"/>
    </source>
</evidence>
<dbReference type="InterPro" id="IPR016137">
    <property type="entry name" value="RGS"/>
</dbReference>
<reference evidence="2" key="1">
    <citation type="submission" date="2020-11" db="EMBL/GenBank/DDBJ databases">
        <authorList>
            <person name="Tran Van P."/>
        </authorList>
    </citation>
    <scope>NUCLEOTIDE SEQUENCE</scope>
</reference>
<dbReference type="EMBL" id="OE004938">
    <property type="protein sequence ID" value="CAD7461571.1"/>
    <property type="molecule type" value="Genomic_DNA"/>
</dbReference>
<proteinExistence type="predicted"/>
<dbReference type="AlphaFoldDB" id="A0A7R9INC3"/>
<protein>
    <recommendedName>
        <fullName evidence="1">RGS domain-containing protein</fullName>
    </recommendedName>
</protein>